<dbReference type="Gene3D" id="3.40.50.720">
    <property type="entry name" value="NAD(P)-binding Rossmann-like Domain"/>
    <property type="match status" value="1"/>
</dbReference>
<dbReference type="PANTHER" id="PTHR44147:SF2">
    <property type="entry name" value="DEHYDROGENASE_REDUCTASE SDR FAMILY MEMBER 1"/>
    <property type="match status" value="1"/>
</dbReference>
<dbReference type="EMBL" id="UINC01069222">
    <property type="protein sequence ID" value="SVC02430.1"/>
    <property type="molecule type" value="Genomic_DNA"/>
</dbReference>
<dbReference type="SUPFAM" id="SSF51735">
    <property type="entry name" value="NAD(P)-binding Rossmann-fold domains"/>
    <property type="match status" value="1"/>
</dbReference>
<dbReference type="AlphaFoldDB" id="A0A382IRW8"/>
<reference evidence="1" key="1">
    <citation type="submission" date="2018-05" db="EMBL/GenBank/DDBJ databases">
        <authorList>
            <person name="Lanie J.A."/>
            <person name="Ng W.-L."/>
            <person name="Kazmierczak K.M."/>
            <person name="Andrzejewski T.M."/>
            <person name="Davidsen T.M."/>
            <person name="Wayne K.J."/>
            <person name="Tettelin H."/>
            <person name="Glass J.I."/>
            <person name="Rusch D."/>
            <person name="Podicherti R."/>
            <person name="Tsui H.-C.T."/>
            <person name="Winkler M.E."/>
        </authorList>
    </citation>
    <scope>NUCLEOTIDE SEQUENCE</scope>
</reference>
<name>A0A382IRW8_9ZZZZ</name>
<sequence>MGELEGKVAIVTGAGRLRGIGRAAAVALAKLGADIVVTGTGRNPETFPDDEKTIGWKDIESVAEQVRDLGVRALPLVSDVTKQSDVLRMV</sequence>
<evidence type="ECO:0000313" key="1">
    <source>
        <dbReference type="EMBL" id="SVC02430.1"/>
    </source>
</evidence>
<evidence type="ECO:0008006" key="2">
    <source>
        <dbReference type="Google" id="ProtNLM"/>
    </source>
</evidence>
<gene>
    <name evidence="1" type="ORF">METZ01_LOCUS255284</name>
</gene>
<dbReference type="PANTHER" id="PTHR44147">
    <property type="entry name" value="DEHYDROGENASE/REDUCTASE SDR FAMILY MEMBER 1"/>
    <property type="match status" value="1"/>
</dbReference>
<organism evidence="1">
    <name type="scientific">marine metagenome</name>
    <dbReference type="NCBI Taxonomy" id="408172"/>
    <lineage>
        <taxon>unclassified sequences</taxon>
        <taxon>metagenomes</taxon>
        <taxon>ecological metagenomes</taxon>
    </lineage>
</organism>
<accession>A0A382IRW8</accession>
<dbReference type="InterPro" id="IPR036291">
    <property type="entry name" value="NAD(P)-bd_dom_sf"/>
</dbReference>
<protein>
    <recommendedName>
        <fullName evidence="2">Short-chain dehydrogenase</fullName>
    </recommendedName>
</protein>
<feature type="non-terminal residue" evidence="1">
    <location>
        <position position="90"/>
    </location>
</feature>
<proteinExistence type="predicted"/>